<keyword evidence="2" id="KW-0472">Membrane</keyword>
<keyword evidence="5" id="KW-1185">Reference proteome</keyword>
<dbReference type="AlphaFoldDB" id="A0A238V3P6"/>
<evidence type="ECO:0000313" key="5">
    <source>
        <dbReference type="Proteomes" id="UP000198415"/>
    </source>
</evidence>
<name>A0A238V3P6_9ACTN</name>
<reference evidence="4 5" key="1">
    <citation type="submission" date="2017-06" db="EMBL/GenBank/DDBJ databases">
        <authorList>
            <person name="Kim H.J."/>
            <person name="Triplett B.A."/>
        </authorList>
    </citation>
    <scope>NUCLEOTIDE SEQUENCE [LARGE SCALE GENOMIC DNA]</scope>
    <source>
        <strain evidence="4 5">DSM 43151</strain>
    </source>
</reference>
<comment type="similarity">
    <text evidence="1">Belongs to the LytR/CpsA/Psr (LCP) family.</text>
</comment>
<gene>
    <name evidence="4" type="ORF">SAMN06264365_101641</name>
</gene>
<keyword evidence="2" id="KW-0812">Transmembrane</keyword>
<evidence type="ECO:0000313" key="4">
    <source>
        <dbReference type="EMBL" id="SNR29065.1"/>
    </source>
</evidence>
<dbReference type="EMBL" id="FZNR01000001">
    <property type="protein sequence ID" value="SNR29065.1"/>
    <property type="molecule type" value="Genomic_DNA"/>
</dbReference>
<proteinExistence type="inferred from homology"/>
<feature type="transmembrane region" description="Helical" evidence="2">
    <location>
        <begin position="21"/>
        <end position="45"/>
    </location>
</feature>
<dbReference type="PANTHER" id="PTHR33392:SF6">
    <property type="entry name" value="POLYISOPRENYL-TEICHOIC ACID--PEPTIDOGLYCAN TEICHOIC ACID TRANSFERASE TAGU"/>
    <property type="match status" value="1"/>
</dbReference>
<keyword evidence="2" id="KW-1133">Transmembrane helix</keyword>
<accession>A0A238V3P6</accession>
<dbReference type="PANTHER" id="PTHR33392">
    <property type="entry name" value="POLYISOPRENYL-TEICHOIC ACID--PEPTIDOGLYCAN TEICHOIC ACID TRANSFERASE TAGU"/>
    <property type="match status" value="1"/>
</dbReference>
<dbReference type="InterPro" id="IPR004474">
    <property type="entry name" value="LytR_CpsA_psr"/>
</dbReference>
<dbReference type="Proteomes" id="UP000198415">
    <property type="component" value="Unassembled WGS sequence"/>
</dbReference>
<protein>
    <submittedName>
        <fullName evidence="4">Transcriptional attenuator, LytR family</fullName>
    </submittedName>
</protein>
<dbReference type="Gene3D" id="3.40.630.190">
    <property type="entry name" value="LCP protein"/>
    <property type="match status" value="1"/>
</dbReference>
<dbReference type="Pfam" id="PF03816">
    <property type="entry name" value="LytR_cpsA_psr"/>
    <property type="match status" value="1"/>
</dbReference>
<sequence>MRGEVGDRVDKSAKRAPLWARLSAVFGAVLMAASGGVLVTGSALLSKYTDSLDADGRLIGSGAPGDSRTAPADIKGPLNILMAGIDPRDDHSPPLSDSIIVAHIPAGMNQVYMFSIPRDLYVDIPPFEPTGFGGGKSKINAAMSYGSSVGGGRHDVKQGFQLLARTVSQLTGIDDFQAGAIINFGGFKQIVEAMGGVTMTVDMPVRSEHLQPDGTPRHRRPECADNSCAHPYIGPQKMYPPGRYHLAAWEALDYVRQRYGLPNSDYDRQRHQQQFIKAMAKQAMSKGVVSDPARMLKILDSAGDALTFDGNGHGVLDWALALRNLNTDSMISVKLTGDGAYEGGRYLGETLAPGSEEFFAAVREDRIQEFLLAHPEFVNKNS</sequence>
<dbReference type="InterPro" id="IPR050922">
    <property type="entry name" value="LytR/CpsA/Psr_CW_biosynth"/>
</dbReference>
<feature type="domain" description="Cell envelope-related transcriptional attenuator" evidence="3">
    <location>
        <begin position="96"/>
        <end position="283"/>
    </location>
</feature>
<evidence type="ECO:0000256" key="1">
    <source>
        <dbReference type="ARBA" id="ARBA00006068"/>
    </source>
</evidence>
<organism evidence="4 5">
    <name type="scientific">Actinoplanes regularis</name>
    <dbReference type="NCBI Taxonomy" id="52697"/>
    <lineage>
        <taxon>Bacteria</taxon>
        <taxon>Bacillati</taxon>
        <taxon>Actinomycetota</taxon>
        <taxon>Actinomycetes</taxon>
        <taxon>Micromonosporales</taxon>
        <taxon>Micromonosporaceae</taxon>
        <taxon>Actinoplanes</taxon>
    </lineage>
</organism>
<evidence type="ECO:0000259" key="3">
    <source>
        <dbReference type="Pfam" id="PF03816"/>
    </source>
</evidence>
<dbReference type="RefSeq" id="WP_239138039.1">
    <property type="nucleotide sequence ID" value="NZ_BOMU01000005.1"/>
</dbReference>
<evidence type="ECO:0000256" key="2">
    <source>
        <dbReference type="SAM" id="Phobius"/>
    </source>
</evidence>